<sequence>MPSPSFKSTISVTHIGTATAVLSIDGINFLTDPFFSPAGTEYDAGVAILKNSTSPALNLDSLPPIDAVLLSHEDHWDNLDDIGRQLLDARRVLTTRDGASKLAPRPGVVGLAPWQTVDLRAGGRAFRVTGTPCVHLPGGECTGFVLECDEFGVGPDGKPNVVYFSGDTVYVEEVARGLRERWNVVVALLNLGRAKAPLPDGDLQITMDGMQAARLFREVGAEVLVPMHFESWGHFSQFGSELKKEFKKEGIEESVCWMEPGVEKKIF</sequence>
<reference evidence="3 4" key="1">
    <citation type="journal article" date="2024" name="IMA Fungus">
        <title>IMA Genome - F19 : A genome assembly and annotation guide to empower mycologists, including annotated draft genome sequences of Ceratocystis pirilliformis, Diaporthe australafricana, Fusarium ophioides, Paecilomyces lecythidis, and Sporothrix stenoceras.</title>
        <authorList>
            <person name="Aylward J."/>
            <person name="Wilson A.M."/>
            <person name="Visagie C.M."/>
            <person name="Spraker J."/>
            <person name="Barnes I."/>
            <person name="Buitendag C."/>
            <person name="Ceriani C."/>
            <person name="Del Mar Angel L."/>
            <person name="du Plessis D."/>
            <person name="Fuchs T."/>
            <person name="Gasser K."/>
            <person name="Kramer D."/>
            <person name="Li W."/>
            <person name="Munsamy K."/>
            <person name="Piso A."/>
            <person name="Price J.L."/>
            <person name="Sonnekus B."/>
            <person name="Thomas C."/>
            <person name="van der Nest A."/>
            <person name="van Dijk A."/>
            <person name="van Heerden A."/>
            <person name="van Vuuren N."/>
            <person name="Yilmaz N."/>
            <person name="Duong T.A."/>
            <person name="van der Merwe N.A."/>
            <person name="Wingfield M.J."/>
            <person name="Wingfield B.D."/>
        </authorList>
    </citation>
    <scope>NUCLEOTIDE SEQUENCE [LARGE SCALE GENOMIC DNA]</scope>
    <source>
        <strain evidence="3 4">CMW 18300</strain>
    </source>
</reference>
<evidence type="ECO:0000256" key="1">
    <source>
        <dbReference type="ARBA" id="ARBA00022801"/>
    </source>
</evidence>
<protein>
    <recommendedName>
        <fullName evidence="2">Metallo-beta-lactamase domain-containing protein</fullName>
    </recommendedName>
</protein>
<dbReference type="SUPFAM" id="SSF56281">
    <property type="entry name" value="Metallo-hydrolase/oxidoreductase"/>
    <property type="match status" value="1"/>
</dbReference>
<keyword evidence="4" id="KW-1185">Reference proteome</keyword>
<keyword evidence="1" id="KW-0378">Hydrolase</keyword>
<dbReference type="Proteomes" id="UP001583177">
    <property type="component" value="Unassembled WGS sequence"/>
</dbReference>
<dbReference type="InterPro" id="IPR001279">
    <property type="entry name" value="Metallo-B-lactamas"/>
</dbReference>
<comment type="caution">
    <text evidence="3">The sequence shown here is derived from an EMBL/GenBank/DDBJ whole genome shotgun (WGS) entry which is preliminary data.</text>
</comment>
<gene>
    <name evidence="3" type="ORF">Daus18300_004373</name>
</gene>
<dbReference type="InterPro" id="IPR036866">
    <property type="entry name" value="RibonucZ/Hydroxyglut_hydro"/>
</dbReference>
<dbReference type="PANTHER" id="PTHR43546">
    <property type="entry name" value="UPF0173 METAL-DEPENDENT HYDROLASE MJ1163-RELATED"/>
    <property type="match status" value="1"/>
</dbReference>
<accession>A0ABR3X8W7</accession>
<evidence type="ECO:0000313" key="4">
    <source>
        <dbReference type="Proteomes" id="UP001583177"/>
    </source>
</evidence>
<dbReference type="InterPro" id="IPR050114">
    <property type="entry name" value="UPF0173_UPF0282_UlaG_hydrolase"/>
</dbReference>
<dbReference type="Pfam" id="PF12706">
    <property type="entry name" value="Lactamase_B_2"/>
    <property type="match status" value="1"/>
</dbReference>
<dbReference type="Gene3D" id="3.60.15.10">
    <property type="entry name" value="Ribonuclease Z/Hydroxyacylglutathione hydrolase-like"/>
    <property type="match status" value="1"/>
</dbReference>
<evidence type="ECO:0000313" key="3">
    <source>
        <dbReference type="EMBL" id="KAL1872403.1"/>
    </source>
</evidence>
<feature type="domain" description="Metallo-beta-lactamase" evidence="2">
    <location>
        <begin position="28"/>
        <end position="229"/>
    </location>
</feature>
<proteinExistence type="predicted"/>
<organism evidence="3 4">
    <name type="scientific">Diaporthe australafricana</name>
    <dbReference type="NCBI Taxonomy" id="127596"/>
    <lineage>
        <taxon>Eukaryota</taxon>
        <taxon>Fungi</taxon>
        <taxon>Dikarya</taxon>
        <taxon>Ascomycota</taxon>
        <taxon>Pezizomycotina</taxon>
        <taxon>Sordariomycetes</taxon>
        <taxon>Sordariomycetidae</taxon>
        <taxon>Diaporthales</taxon>
        <taxon>Diaporthaceae</taxon>
        <taxon>Diaporthe</taxon>
    </lineage>
</organism>
<dbReference type="PANTHER" id="PTHR43546:SF9">
    <property type="entry name" value="L-ASCORBATE-6-PHOSPHATE LACTONASE ULAG-RELATED"/>
    <property type="match status" value="1"/>
</dbReference>
<evidence type="ECO:0000259" key="2">
    <source>
        <dbReference type="Pfam" id="PF12706"/>
    </source>
</evidence>
<name>A0ABR3X8W7_9PEZI</name>
<dbReference type="EMBL" id="JAWRVE010000029">
    <property type="protein sequence ID" value="KAL1872403.1"/>
    <property type="molecule type" value="Genomic_DNA"/>
</dbReference>